<dbReference type="AlphaFoldDB" id="A0ABD5P8A5"/>
<evidence type="ECO:0000313" key="2">
    <source>
        <dbReference type="Proteomes" id="UP001595921"/>
    </source>
</evidence>
<proteinExistence type="predicted"/>
<comment type="caution">
    <text evidence="1">The sequence shown here is derived from an EMBL/GenBank/DDBJ whole genome shotgun (WGS) entry which is preliminary data.</text>
</comment>
<reference evidence="1 2" key="1">
    <citation type="journal article" date="2019" name="Int. J. Syst. Evol. Microbiol.">
        <title>The Global Catalogue of Microorganisms (GCM) 10K type strain sequencing project: providing services to taxonomists for standard genome sequencing and annotation.</title>
        <authorList>
            <consortium name="The Broad Institute Genomics Platform"/>
            <consortium name="The Broad Institute Genome Sequencing Center for Infectious Disease"/>
            <person name="Wu L."/>
            <person name="Ma J."/>
        </authorList>
    </citation>
    <scope>NUCLEOTIDE SEQUENCE [LARGE SCALE GENOMIC DNA]</scope>
    <source>
        <strain evidence="1 2">CGMCC 1.12553</strain>
    </source>
</reference>
<evidence type="ECO:0000313" key="1">
    <source>
        <dbReference type="EMBL" id="MFC4357110.1"/>
    </source>
</evidence>
<organism evidence="1 2">
    <name type="scientific">Halobium salinum</name>
    <dbReference type="NCBI Taxonomy" id="1364940"/>
    <lineage>
        <taxon>Archaea</taxon>
        <taxon>Methanobacteriati</taxon>
        <taxon>Methanobacteriota</taxon>
        <taxon>Stenosarchaea group</taxon>
        <taxon>Halobacteria</taxon>
        <taxon>Halobacteriales</taxon>
        <taxon>Haloferacaceae</taxon>
        <taxon>Halobium</taxon>
    </lineage>
</organism>
<keyword evidence="2" id="KW-1185">Reference proteome</keyword>
<dbReference type="Pfam" id="PF23444">
    <property type="entry name" value="DUF7127"/>
    <property type="match status" value="1"/>
</dbReference>
<name>A0ABD5P8A5_9EURY</name>
<dbReference type="InterPro" id="IPR055551">
    <property type="entry name" value="DUF7127"/>
</dbReference>
<dbReference type="Proteomes" id="UP001595921">
    <property type="component" value="Unassembled WGS sequence"/>
</dbReference>
<accession>A0ABD5P8A5</accession>
<gene>
    <name evidence="1" type="ORF">ACFO0N_03995</name>
</gene>
<protein>
    <submittedName>
        <fullName evidence="1">Hsp20/alpha crystallin family protein</fullName>
    </submittedName>
</protein>
<sequence length="83" mass="9308">MSLQQFANPDERFLRRYEYDDQWVVAGDLGVADDRVDVDVVGSTAIVVVEREDEAEAEFEFELPGAEAEVLMRNGVLTITGSR</sequence>
<dbReference type="RefSeq" id="WP_267622595.1">
    <property type="nucleotide sequence ID" value="NZ_JAODIW010000006.1"/>
</dbReference>
<dbReference type="EMBL" id="JBHSDS010000003">
    <property type="protein sequence ID" value="MFC4357110.1"/>
    <property type="molecule type" value="Genomic_DNA"/>
</dbReference>